<evidence type="ECO:0000313" key="1">
    <source>
        <dbReference type="EMBL" id="EED67964.1"/>
    </source>
</evidence>
<name>B7WXW2_COMTK</name>
<reference evidence="1 2" key="1">
    <citation type="journal article" date="2004" name="Appl. Environ. Microbiol.">
        <title>Mineralization of individual congeners of linear alkylbenzenesulfonate by defined pairs of heterotrophic bacteria.</title>
        <authorList>
            <person name="Schleheck D."/>
            <person name="Knepper T.P."/>
            <person name="Fischer K."/>
            <person name="Cook A.M."/>
        </authorList>
    </citation>
    <scope>NUCLEOTIDE SEQUENCE [LARGE SCALE GENOMIC DNA]</scope>
    <source>
        <strain evidence="2">DSM 14576 / KF-1</strain>
    </source>
</reference>
<sequence>MQIWPHHLYSVSNDKGSTGFCAAGARRWWAFHDLSWADFVAHGIDEAELLATGDPRAVRVVEHAHALTGGPERG</sequence>
<proteinExistence type="predicted"/>
<dbReference type="OrthoDB" id="6936674at2"/>
<gene>
    <name evidence="1" type="ORF">CtesDRAFT_PD2910</name>
</gene>
<comment type="caution">
    <text evidence="1">The sequence shown here is derived from an EMBL/GenBank/DDBJ whole genome shotgun (WGS) entry which is preliminary data.</text>
</comment>
<dbReference type="Proteomes" id="UP000003039">
    <property type="component" value="Unassembled WGS sequence"/>
</dbReference>
<accession>B7WXW2</accession>
<dbReference type="AlphaFoldDB" id="B7WXW2"/>
<evidence type="ECO:0000313" key="2">
    <source>
        <dbReference type="Proteomes" id="UP000003039"/>
    </source>
</evidence>
<organism evidence="1 2">
    <name type="scientific">Comamonas testosteroni (strain DSM 14576 / KF-1)</name>
    <name type="common">Pseudomonas testosteroni</name>
    <dbReference type="NCBI Taxonomy" id="399795"/>
    <lineage>
        <taxon>Bacteria</taxon>
        <taxon>Pseudomonadati</taxon>
        <taxon>Pseudomonadota</taxon>
        <taxon>Betaproteobacteria</taxon>
        <taxon>Burkholderiales</taxon>
        <taxon>Comamonadaceae</taxon>
        <taxon>Comamonas</taxon>
    </lineage>
</organism>
<protein>
    <submittedName>
        <fullName evidence="1">Uncharacterized protein</fullName>
    </submittedName>
</protein>
<dbReference type="EMBL" id="AAUJ02000001">
    <property type="protein sequence ID" value="EED67964.1"/>
    <property type="molecule type" value="Genomic_DNA"/>
</dbReference>